<organism evidence="1 2">
    <name type="scientific">Spirosoma sordidisoli</name>
    <dbReference type="NCBI Taxonomy" id="2502893"/>
    <lineage>
        <taxon>Bacteria</taxon>
        <taxon>Pseudomonadati</taxon>
        <taxon>Bacteroidota</taxon>
        <taxon>Cytophagia</taxon>
        <taxon>Cytophagales</taxon>
        <taxon>Cytophagaceae</taxon>
        <taxon>Spirosoma</taxon>
    </lineage>
</organism>
<sequence length="164" mass="19322">MNGTDIERRVAELESTVESFFWQFQTEHLDRCTLTRAIRETILDYFKISLQELTGAGQIGTGKGGGYAIRTKSAYDLRMMLVREWTVLLMRQCCQMEWEPLRRVYPWCFQTTFMGAYHKLNALYADPNHQDHELWITLLRDVRERAHRNGIDTRPVDMEISRAS</sequence>
<protein>
    <submittedName>
        <fullName evidence="1">Uncharacterized protein</fullName>
    </submittedName>
</protein>
<name>A0A4Q2UUU2_9BACT</name>
<proteinExistence type="predicted"/>
<evidence type="ECO:0000313" key="2">
    <source>
        <dbReference type="Proteomes" id="UP000290407"/>
    </source>
</evidence>
<accession>A0A4Q2UUU2</accession>
<dbReference type="EMBL" id="SBLB01000001">
    <property type="protein sequence ID" value="RYC70669.1"/>
    <property type="molecule type" value="Genomic_DNA"/>
</dbReference>
<evidence type="ECO:0000313" key="1">
    <source>
        <dbReference type="EMBL" id="RYC70669.1"/>
    </source>
</evidence>
<dbReference type="RefSeq" id="WP_129598804.1">
    <property type="nucleotide sequence ID" value="NZ_SBLB01000001.1"/>
</dbReference>
<dbReference type="Proteomes" id="UP000290407">
    <property type="component" value="Unassembled WGS sequence"/>
</dbReference>
<comment type="caution">
    <text evidence="1">The sequence shown here is derived from an EMBL/GenBank/DDBJ whole genome shotgun (WGS) entry which is preliminary data.</text>
</comment>
<keyword evidence="2" id="KW-1185">Reference proteome</keyword>
<gene>
    <name evidence="1" type="ORF">EQG79_00525</name>
</gene>
<reference evidence="1 2" key="1">
    <citation type="submission" date="2019-01" db="EMBL/GenBank/DDBJ databases">
        <title>Spirosoma flava sp. nov., a propanil-degrading bacterium isolated from herbicide-contaminated soil.</title>
        <authorList>
            <person name="Zhang L."/>
            <person name="Jiang J.-D."/>
        </authorList>
    </citation>
    <scope>NUCLEOTIDE SEQUENCE [LARGE SCALE GENOMIC DNA]</scope>
    <source>
        <strain evidence="1 2">TY50</strain>
    </source>
</reference>
<dbReference type="AlphaFoldDB" id="A0A4Q2UUU2"/>